<dbReference type="RefSeq" id="XP_040651475.1">
    <property type="nucleotide sequence ID" value="XM_040795909.1"/>
</dbReference>
<dbReference type="GO" id="GO:0005507">
    <property type="term" value="F:copper ion binding"/>
    <property type="evidence" value="ECO:0007669"/>
    <property type="project" value="TreeGrafter"/>
</dbReference>
<dbReference type="AlphaFoldDB" id="A0A135LVF0"/>
<accession>A0A135LVF0</accession>
<comment type="similarity">
    <text evidence="1">Belongs to the CutC family.</text>
</comment>
<dbReference type="SUPFAM" id="SSF110395">
    <property type="entry name" value="CutC-like"/>
    <property type="match status" value="1"/>
</dbReference>
<organism evidence="3 4">
    <name type="scientific">Penicillium patulum</name>
    <name type="common">Penicillium griseofulvum</name>
    <dbReference type="NCBI Taxonomy" id="5078"/>
    <lineage>
        <taxon>Eukaryota</taxon>
        <taxon>Fungi</taxon>
        <taxon>Dikarya</taxon>
        <taxon>Ascomycota</taxon>
        <taxon>Pezizomycotina</taxon>
        <taxon>Eurotiomycetes</taxon>
        <taxon>Eurotiomycetidae</taxon>
        <taxon>Eurotiales</taxon>
        <taxon>Aspergillaceae</taxon>
        <taxon>Penicillium</taxon>
    </lineage>
</organism>
<dbReference type="Proteomes" id="UP000070168">
    <property type="component" value="Unassembled WGS sequence"/>
</dbReference>
<dbReference type="InterPro" id="IPR036822">
    <property type="entry name" value="CutC-like_dom_sf"/>
</dbReference>
<gene>
    <name evidence="3" type="ORF">PGRI_081950</name>
</gene>
<evidence type="ECO:0000256" key="1">
    <source>
        <dbReference type="ARBA" id="ARBA00007768"/>
    </source>
</evidence>
<dbReference type="OrthoDB" id="7392499at2759"/>
<dbReference type="InterPro" id="IPR005627">
    <property type="entry name" value="CutC-like"/>
</dbReference>
<sequence>MSQSTQCPILEIACFNQESAVVAARAGADRIELCKDYHLSGLSPDPEVLQKLKLQLTIPIYTMIRPHTEGFCYEEIDFETMKQTVKSLKSYGADGFVFGILTGSQQTGRDPNASWVDISRNKQLIQLAEGLPCTFHRAFDLIPESHWERALADIMECGFASILTNGGPSGTKATECVDKLQTLVRLQTQLQGHGKLQRHRVTEIIVGGGVRASNIGMLHTITGAKTFHSAGLFASEEVTCAVEVSKMKDEILRAREGEGDEQAR</sequence>
<evidence type="ECO:0000313" key="3">
    <source>
        <dbReference type="EMBL" id="KXG52940.1"/>
    </source>
</evidence>
<dbReference type="GeneID" id="63711209"/>
<evidence type="ECO:0000256" key="2">
    <source>
        <dbReference type="ARBA" id="ARBA00019014"/>
    </source>
</evidence>
<keyword evidence="4" id="KW-1185">Reference proteome</keyword>
<dbReference type="OMA" id="HRAFDQC"/>
<dbReference type="EMBL" id="LHQR01000015">
    <property type="protein sequence ID" value="KXG52940.1"/>
    <property type="molecule type" value="Genomic_DNA"/>
</dbReference>
<reference evidence="3 4" key="1">
    <citation type="journal article" date="2016" name="BMC Genomics">
        <title>Genome sequencing and secondary metabolism of the postharvest pathogen Penicillium griseofulvum.</title>
        <authorList>
            <person name="Banani H."/>
            <person name="Marcet-Houben M."/>
            <person name="Ballester A.R."/>
            <person name="Abbruscato P."/>
            <person name="Gonzalez-Candelas L."/>
            <person name="Gabaldon T."/>
            <person name="Spadaro D."/>
        </authorList>
    </citation>
    <scope>NUCLEOTIDE SEQUENCE [LARGE SCALE GENOMIC DNA]</scope>
    <source>
        <strain evidence="3 4">PG3</strain>
    </source>
</reference>
<dbReference type="PANTHER" id="PTHR12598:SF0">
    <property type="entry name" value="COPPER HOMEOSTASIS PROTEIN CUTC HOMOLOG"/>
    <property type="match status" value="1"/>
</dbReference>
<dbReference type="Gene3D" id="3.20.20.380">
    <property type="entry name" value="Copper homeostasis (CutC) domain"/>
    <property type="match status" value="1"/>
</dbReference>
<dbReference type="PANTHER" id="PTHR12598">
    <property type="entry name" value="COPPER HOMEOSTASIS PROTEIN CUTC"/>
    <property type="match status" value="1"/>
</dbReference>
<name>A0A135LVF0_PENPA</name>
<evidence type="ECO:0000313" key="4">
    <source>
        <dbReference type="Proteomes" id="UP000070168"/>
    </source>
</evidence>
<protein>
    <recommendedName>
        <fullName evidence="2">Copper homeostasis protein cutC homolog</fullName>
    </recommendedName>
</protein>
<dbReference type="STRING" id="5078.A0A135LVF0"/>
<dbReference type="Pfam" id="PF03932">
    <property type="entry name" value="CutC"/>
    <property type="match status" value="1"/>
</dbReference>
<proteinExistence type="inferred from homology"/>
<comment type="caution">
    <text evidence="3">The sequence shown here is derived from an EMBL/GenBank/DDBJ whole genome shotgun (WGS) entry which is preliminary data.</text>
</comment>